<dbReference type="InterPro" id="IPR011009">
    <property type="entry name" value="Kinase-like_dom_sf"/>
</dbReference>
<keyword evidence="2" id="KW-0812">Transmembrane</keyword>
<dbReference type="PROSITE" id="PS50011">
    <property type="entry name" value="PROTEIN_KINASE_DOM"/>
    <property type="match status" value="1"/>
</dbReference>
<comment type="caution">
    <text evidence="4">The sequence shown here is derived from an EMBL/GenBank/DDBJ whole genome shotgun (WGS) entry which is preliminary data.</text>
</comment>
<accession>A0A0M0KAD9</accession>
<sequence length="480" mass="52703">MLRRMVSSSTALAPLCCSRVRPWLCACSPTDRAWLVPPRRPAPTVLRLASHRREDSAADDELSTFRVHTVADVLRLIARALWLGAVMLPPLLLLLPAYLLPEFFQRRLELEMLRALQRGGPCTIKLGQWASTRPDVLPLSVCRTLATLHDTVPAHSVEHTRATIEAAFGAPLTKLFAHVDPVPVGSGCIAQVHCGATAAGERVAIKVLHPGVIRQVALDVYLMRTAAKLVEDWLPVRGLRWLALSDSADEFAAFMASQLDLRREATNLARFRANFGSERGGAIQFPRPFLDEGLVARSVLVESFVNGTPLSQMLERHRGDLRPEMGQLGLGIARDRELARRGLEAFFTMVLRHNFVHADLHPGNVLVMAPDDPSAPLGISFVDAGLAVELSARDQANFKRLFRALGAGDGRKAARLMLEHSPEHACEDPTAFEEGVQRIVQGVGLGSRGAFNLKALKIGDVLLELTTLVRVHRVKVEPNF</sequence>
<dbReference type="GO" id="GO:0005524">
    <property type="term" value="F:ATP binding"/>
    <property type="evidence" value="ECO:0007669"/>
    <property type="project" value="InterPro"/>
</dbReference>
<protein>
    <submittedName>
        <fullName evidence="4">Putative serine threonine-protein kinase abkc-like protein</fullName>
    </submittedName>
</protein>
<dbReference type="PANTHER" id="PTHR45890:SF1">
    <property type="entry name" value="AARF DOMAIN CONTAINING KINASE 2"/>
    <property type="match status" value="1"/>
</dbReference>
<evidence type="ECO:0000259" key="3">
    <source>
        <dbReference type="PROSITE" id="PS50011"/>
    </source>
</evidence>
<evidence type="ECO:0000313" key="5">
    <source>
        <dbReference type="Proteomes" id="UP000037460"/>
    </source>
</evidence>
<comment type="similarity">
    <text evidence="1">Belongs to the protein kinase superfamily. ADCK protein kinase family.</text>
</comment>
<dbReference type="Proteomes" id="UP000037460">
    <property type="component" value="Unassembled WGS sequence"/>
</dbReference>
<feature type="transmembrane region" description="Helical" evidence="2">
    <location>
        <begin position="80"/>
        <end position="100"/>
    </location>
</feature>
<dbReference type="InterPro" id="IPR044095">
    <property type="entry name" value="ADCK2_dom"/>
</dbReference>
<evidence type="ECO:0000256" key="1">
    <source>
        <dbReference type="ARBA" id="ARBA00009670"/>
    </source>
</evidence>
<reference evidence="5" key="1">
    <citation type="journal article" date="2015" name="PLoS Genet.">
        <title>Genome Sequence and Transcriptome Analyses of Chrysochromulina tobin: Metabolic Tools for Enhanced Algal Fitness in the Prominent Order Prymnesiales (Haptophyceae).</title>
        <authorList>
            <person name="Hovde B.T."/>
            <person name="Deodato C.R."/>
            <person name="Hunsperger H.M."/>
            <person name="Ryken S.A."/>
            <person name="Yost W."/>
            <person name="Jha R.K."/>
            <person name="Patterson J."/>
            <person name="Monnat R.J. Jr."/>
            <person name="Barlow S.B."/>
            <person name="Starkenburg S.R."/>
            <person name="Cattolico R.A."/>
        </authorList>
    </citation>
    <scope>NUCLEOTIDE SEQUENCE</scope>
    <source>
        <strain evidence="5">CCMP291</strain>
    </source>
</reference>
<dbReference type="SUPFAM" id="SSF56112">
    <property type="entry name" value="Protein kinase-like (PK-like)"/>
    <property type="match status" value="1"/>
</dbReference>
<keyword evidence="4" id="KW-0808">Transferase</keyword>
<dbReference type="Pfam" id="PF03109">
    <property type="entry name" value="ABC1"/>
    <property type="match status" value="1"/>
</dbReference>
<dbReference type="EMBL" id="JWZX01000823">
    <property type="protein sequence ID" value="KOO35547.1"/>
    <property type="molecule type" value="Genomic_DNA"/>
</dbReference>
<feature type="domain" description="Protein kinase" evidence="3">
    <location>
        <begin position="178"/>
        <end position="480"/>
    </location>
</feature>
<dbReference type="AlphaFoldDB" id="A0A0M0KAD9"/>
<dbReference type="PANTHER" id="PTHR45890">
    <property type="entry name" value="AARF DOMAIN CONTAINING KINASE 2 (PREDICTED)"/>
    <property type="match status" value="1"/>
</dbReference>
<dbReference type="GO" id="GO:0004672">
    <property type="term" value="F:protein kinase activity"/>
    <property type="evidence" value="ECO:0007669"/>
    <property type="project" value="InterPro"/>
</dbReference>
<gene>
    <name evidence="4" type="ORF">Ctob_015088</name>
</gene>
<proteinExistence type="inferred from homology"/>
<evidence type="ECO:0000313" key="4">
    <source>
        <dbReference type="EMBL" id="KOO35547.1"/>
    </source>
</evidence>
<keyword evidence="2" id="KW-1133">Transmembrane helix</keyword>
<dbReference type="InterPro" id="IPR052402">
    <property type="entry name" value="ADCK_kinase"/>
</dbReference>
<keyword evidence="2" id="KW-0472">Membrane</keyword>
<dbReference type="InterPro" id="IPR004147">
    <property type="entry name" value="ABC1_dom"/>
</dbReference>
<dbReference type="CDD" id="cd13971">
    <property type="entry name" value="ADCK2-like"/>
    <property type="match status" value="1"/>
</dbReference>
<dbReference type="InterPro" id="IPR000719">
    <property type="entry name" value="Prot_kinase_dom"/>
</dbReference>
<evidence type="ECO:0000256" key="2">
    <source>
        <dbReference type="SAM" id="Phobius"/>
    </source>
</evidence>
<keyword evidence="5" id="KW-1185">Reference proteome</keyword>
<organism evidence="4 5">
    <name type="scientific">Chrysochromulina tobinii</name>
    <dbReference type="NCBI Taxonomy" id="1460289"/>
    <lineage>
        <taxon>Eukaryota</taxon>
        <taxon>Haptista</taxon>
        <taxon>Haptophyta</taxon>
        <taxon>Prymnesiophyceae</taxon>
        <taxon>Prymnesiales</taxon>
        <taxon>Chrysochromulinaceae</taxon>
        <taxon>Chrysochromulina</taxon>
    </lineage>
</organism>
<keyword evidence="4" id="KW-0418">Kinase</keyword>
<dbReference type="OrthoDB" id="427480at2759"/>
<name>A0A0M0KAD9_9EUKA</name>